<name>A0AAU7Q9K7_9GAMM</name>
<evidence type="ECO:0000313" key="2">
    <source>
        <dbReference type="EMBL" id="XBS69905.1"/>
    </source>
</evidence>
<dbReference type="Pfam" id="PF22479">
    <property type="entry name" value="Pam3_gp18"/>
    <property type="match status" value="1"/>
</dbReference>
<feature type="domain" description="Cyanophage baseplate Pam3 plug gp18" evidence="1">
    <location>
        <begin position="4"/>
        <end position="99"/>
    </location>
</feature>
<sequence length="101" mass="11315">MATTEIPLTPDNQTFGITLAGTAYKMRLIWRSTLWYLDLMDSTGTPLINGIPLVPGVDLLAQYASMNFGYSLYVICDFPDQEYPTETDLGINSHLYAETQE</sequence>
<gene>
    <name evidence="2" type="ORF">ABK905_00505</name>
</gene>
<dbReference type="AlphaFoldDB" id="A0AAU7Q9K7"/>
<dbReference type="EMBL" id="CP157947">
    <property type="protein sequence ID" value="XBS69905.1"/>
    <property type="molecule type" value="Genomic_DNA"/>
</dbReference>
<evidence type="ECO:0000259" key="1">
    <source>
        <dbReference type="Pfam" id="PF22479"/>
    </source>
</evidence>
<reference evidence="2" key="1">
    <citation type="submission" date="2024-06" db="EMBL/GenBank/DDBJ databases">
        <authorList>
            <person name="Coelho C."/>
            <person name="Bento M."/>
            <person name="Garcia E."/>
            <person name="Camelo A."/>
            <person name="Brandao I."/>
            <person name="Espirito Santo C."/>
            <person name="Trovao J."/>
            <person name="Verissimo A."/>
            <person name="Costa J."/>
            <person name="Tiago I."/>
        </authorList>
    </citation>
    <scope>NUCLEOTIDE SEQUENCE</scope>
    <source>
        <strain evidence="2">KWT182</strain>
    </source>
</reference>
<protein>
    <recommendedName>
        <fullName evidence="1">Cyanophage baseplate Pam3 plug gp18 domain-containing protein</fullName>
    </recommendedName>
</protein>
<dbReference type="InterPro" id="IPR054252">
    <property type="entry name" value="Pam3_gp18"/>
</dbReference>
<accession>A0AAU7Q9K7</accession>
<organism evidence="2">
    <name type="scientific">Acerihabitans sp. KWT182</name>
    <dbReference type="NCBI Taxonomy" id="3157919"/>
    <lineage>
        <taxon>Bacteria</taxon>
        <taxon>Pseudomonadati</taxon>
        <taxon>Pseudomonadota</taxon>
        <taxon>Gammaproteobacteria</taxon>
        <taxon>Enterobacterales</taxon>
        <taxon>Pectobacteriaceae</taxon>
        <taxon>Acerihabitans</taxon>
    </lineage>
</organism>
<proteinExistence type="predicted"/>